<name>A0ACB5SZZ7_AMBMO</name>
<organism evidence="1 2">
    <name type="scientific">Ambrosiozyma monospora</name>
    <name type="common">Yeast</name>
    <name type="synonym">Endomycopsis monosporus</name>
    <dbReference type="NCBI Taxonomy" id="43982"/>
    <lineage>
        <taxon>Eukaryota</taxon>
        <taxon>Fungi</taxon>
        <taxon>Dikarya</taxon>
        <taxon>Ascomycota</taxon>
        <taxon>Saccharomycotina</taxon>
        <taxon>Pichiomycetes</taxon>
        <taxon>Pichiales</taxon>
        <taxon>Pichiaceae</taxon>
        <taxon>Ambrosiozyma</taxon>
    </lineage>
</organism>
<reference evidence="1" key="1">
    <citation type="submission" date="2023-04" db="EMBL/GenBank/DDBJ databases">
        <title>Ambrosiozyma monospora NBRC 10751.</title>
        <authorList>
            <person name="Ichikawa N."/>
            <person name="Sato H."/>
            <person name="Tonouchi N."/>
        </authorList>
    </citation>
    <scope>NUCLEOTIDE SEQUENCE</scope>
    <source>
        <strain evidence="1">NBRC 10751</strain>
    </source>
</reference>
<gene>
    <name evidence="1" type="ORF">Amon02_000309800</name>
</gene>
<sequence length="134" mass="15109">MKVLSQSSGLSSPFLLKFGIAEILKDVPAKQVEAQVEVFDAVRFNRDLQSASLVGVIRRSEEAQTEGLESIDVLPEQMVTTANGLRMQIFEQFSDIVTNEKPSGLPPERDVEHTIDLIEGTPFVNWYQLYWCHL</sequence>
<dbReference type="Proteomes" id="UP001165064">
    <property type="component" value="Unassembled WGS sequence"/>
</dbReference>
<evidence type="ECO:0000313" key="1">
    <source>
        <dbReference type="EMBL" id="GME77612.1"/>
    </source>
</evidence>
<proteinExistence type="predicted"/>
<protein>
    <submittedName>
        <fullName evidence="1">Unnamed protein product</fullName>
    </submittedName>
</protein>
<keyword evidence="2" id="KW-1185">Reference proteome</keyword>
<evidence type="ECO:0000313" key="2">
    <source>
        <dbReference type="Proteomes" id="UP001165064"/>
    </source>
</evidence>
<accession>A0ACB5SZZ7</accession>
<dbReference type="EMBL" id="BSXS01001911">
    <property type="protein sequence ID" value="GME77612.1"/>
    <property type="molecule type" value="Genomic_DNA"/>
</dbReference>
<comment type="caution">
    <text evidence="1">The sequence shown here is derived from an EMBL/GenBank/DDBJ whole genome shotgun (WGS) entry which is preliminary data.</text>
</comment>